<feature type="region of interest" description="Disordered" evidence="7">
    <location>
        <begin position="337"/>
        <end position="410"/>
    </location>
</feature>
<evidence type="ECO:0000256" key="4">
    <source>
        <dbReference type="ARBA" id="ARBA00047899"/>
    </source>
</evidence>
<proteinExistence type="predicted"/>
<dbReference type="SUPFAM" id="SSF56112">
    <property type="entry name" value="Protein kinase-like (PK-like)"/>
    <property type="match status" value="1"/>
</dbReference>
<feature type="region of interest" description="Disordered" evidence="7">
    <location>
        <begin position="451"/>
        <end position="471"/>
    </location>
</feature>
<dbReference type="PANTHER" id="PTHR24346:SF110">
    <property type="entry name" value="NON-SPECIFIC SERINE_THREONINE PROTEIN KINASE"/>
    <property type="match status" value="1"/>
</dbReference>
<protein>
    <recommendedName>
        <fullName evidence="1">non-specific serine/threonine protein kinase</fullName>
        <ecNumber evidence="1">2.7.11.1</ecNumber>
    </recommendedName>
</protein>
<feature type="region of interest" description="Disordered" evidence="7">
    <location>
        <begin position="724"/>
        <end position="747"/>
    </location>
</feature>
<dbReference type="InterPro" id="IPR000719">
    <property type="entry name" value="Prot_kinase_dom"/>
</dbReference>
<name>A0A1G4KFN4_9SACH</name>
<sequence>MTTLPKRHTYYGGSTSEAFNPALGSGSFPRRKKNVTFGPYIVGSTLGEGEFGKVKLGWSKSTASANEVPKQVAIKLIRRDSIPKHSEKEIKVYREINALKHLNHPNIVRLEEVLQNSKYIGIVLEYASGGEFYKYIQKKRRLKEPTACRLFAQLVSGVNYMHSKGLVHRDLKLENLLLDKHENLLITDFGFVNEFSLKNELMKTSCGSPCYAAPELVITTNPYEARKADIWSCGVIMYAMLAGYLPWDDDADNPDGDDIAKLYRYITRSPLKFPEYITPLPRDLLRKILVSDPRKRLTLEKIQLHGWLQPHSPFLSVTVEEWDRTVRHNELFRFPPQRRNADSVRPRSTCSISSANSKGDKRNSLIMDSNLYPVPVPPQESQSHVMAKPSSPSSEMRQSPIKGMRNHSRRNSAASIALQTVVDAERDFQAHHGSSVGSRSTAALNTENLSHSSSFSSRYYSQSPTKSAGANGLSLRESVIIEVSPQKGPIALSYNGYQREPFVGLVTSTHVNMSPPLQNNVMKIQNIASAHSLKHTSDPSHQRKMRPTSYHPVSYSHQSNVNEAKLSSDPLSDGVQIALDETIEGSGNARDRRSLGEDQHHNTPGLPRGSDPSSFVNTESEKVSDLPSPGTDTLMNNSDMTIMADDVHKASRSPLGDIPTIKKMSENNASIVTDENKTTSSGVCKGEAKEKVPEPRQYTLPEKRGPKRFSILSFYSNYTSSKSNLEVTSGEMGGKTSAEEKSRSQAGVKLGFETKEILAAKEKTASRAPSADHSSQRRIPSGPKNPVAETTSSRQVSSGSTYQESRTKRNNRMSVAVSSLQQPQVRPREQSTAKRVMDFFKRRSMRL</sequence>
<feature type="compositionally biased region" description="Basic and acidic residues" evidence="7">
    <location>
        <begin position="589"/>
        <end position="601"/>
    </location>
</feature>
<gene>
    <name evidence="9" type="ORF">LAMI_0H05864G</name>
</gene>
<dbReference type="PROSITE" id="PS00107">
    <property type="entry name" value="PROTEIN_KINASE_ATP"/>
    <property type="match status" value="1"/>
</dbReference>
<feature type="compositionally biased region" description="Basic and acidic residues" evidence="7">
    <location>
        <begin position="826"/>
        <end position="841"/>
    </location>
</feature>
<dbReference type="InterPro" id="IPR008271">
    <property type="entry name" value="Ser/Thr_kinase_AS"/>
</dbReference>
<organism evidence="9 10">
    <name type="scientific">Lachancea mirantina</name>
    <dbReference type="NCBI Taxonomy" id="1230905"/>
    <lineage>
        <taxon>Eukaryota</taxon>
        <taxon>Fungi</taxon>
        <taxon>Dikarya</taxon>
        <taxon>Ascomycota</taxon>
        <taxon>Saccharomycotina</taxon>
        <taxon>Saccharomycetes</taxon>
        <taxon>Saccharomycetales</taxon>
        <taxon>Saccharomycetaceae</taxon>
        <taxon>Lachancea</taxon>
    </lineage>
</organism>
<dbReference type="SMART" id="SM00220">
    <property type="entry name" value="S_TKc"/>
    <property type="match status" value="1"/>
</dbReference>
<comment type="catalytic activity">
    <reaction evidence="4">
        <text>L-threonyl-[protein] + ATP = O-phospho-L-threonyl-[protein] + ADP + H(+)</text>
        <dbReference type="Rhea" id="RHEA:46608"/>
        <dbReference type="Rhea" id="RHEA-COMP:11060"/>
        <dbReference type="Rhea" id="RHEA-COMP:11605"/>
        <dbReference type="ChEBI" id="CHEBI:15378"/>
        <dbReference type="ChEBI" id="CHEBI:30013"/>
        <dbReference type="ChEBI" id="CHEBI:30616"/>
        <dbReference type="ChEBI" id="CHEBI:61977"/>
        <dbReference type="ChEBI" id="CHEBI:456216"/>
        <dbReference type="EC" id="2.7.11.1"/>
    </reaction>
</comment>
<evidence type="ECO:0000256" key="2">
    <source>
        <dbReference type="ARBA" id="ARBA00022741"/>
    </source>
</evidence>
<dbReference type="Pfam" id="PF00069">
    <property type="entry name" value="Pkinase"/>
    <property type="match status" value="1"/>
</dbReference>
<dbReference type="GO" id="GO:0035556">
    <property type="term" value="P:intracellular signal transduction"/>
    <property type="evidence" value="ECO:0007669"/>
    <property type="project" value="TreeGrafter"/>
</dbReference>
<evidence type="ECO:0000259" key="8">
    <source>
        <dbReference type="PROSITE" id="PS50011"/>
    </source>
</evidence>
<keyword evidence="2 6" id="KW-0547">Nucleotide-binding</keyword>
<dbReference type="PROSITE" id="PS00108">
    <property type="entry name" value="PROTEIN_KINASE_ST"/>
    <property type="match status" value="1"/>
</dbReference>
<reference evidence="10" key="1">
    <citation type="submission" date="2016-03" db="EMBL/GenBank/DDBJ databases">
        <authorList>
            <person name="Devillers H."/>
        </authorList>
    </citation>
    <scope>NUCLEOTIDE SEQUENCE [LARGE SCALE GENOMIC DNA]</scope>
</reference>
<feature type="compositionally biased region" description="Polar residues" evidence="7">
    <location>
        <begin position="379"/>
        <end position="397"/>
    </location>
</feature>
<feature type="region of interest" description="Disordered" evidence="7">
    <location>
        <begin position="583"/>
        <end position="636"/>
    </location>
</feature>
<evidence type="ECO:0000256" key="5">
    <source>
        <dbReference type="ARBA" id="ARBA00048679"/>
    </source>
</evidence>
<feature type="compositionally biased region" description="Low complexity" evidence="7">
    <location>
        <begin position="451"/>
        <end position="463"/>
    </location>
</feature>
<accession>A0A1G4KFN4</accession>
<dbReference type="GO" id="GO:0005524">
    <property type="term" value="F:ATP binding"/>
    <property type="evidence" value="ECO:0007669"/>
    <property type="project" value="UniProtKB-UniRule"/>
</dbReference>
<evidence type="ECO:0000313" key="9">
    <source>
        <dbReference type="EMBL" id="SCV03149.1"/>
    </source>
</evidence>
<dbReference type="EC" id="2.7.11.1" evidence="1"/>
<dbReference type="STRING" id="1230905.A0A1G4KFN4"/>
<feature type="region of interest" description="Disordered" evidence="7">
    <location>
        <begin position="759"/>
        <end position="847"/>
    </location>
</feature>
<dbReference type="GO" id="GO:0004674">
    <property type="term" value="F:protein serine/threonine kinase activity"/>
    <property type="evidence" value="ECO:0007669"/>
    <property type="project" value="UniProtKB-EC"/>
</dbReference>
<feature type="compositionally biased region" description="Polar residues" evidence="7">
    <location>
        <begin position="788"/>
        <end position="804"/>
    </location>
</feature>
<dbReference type="FunFam" id="1.10.510.10:FF:000571">
    <property type="entry name" value="Maternal embryonic leucine zipper kinase"/>
    <property type="match status" value="1"/>
</dbReference>
<dbReference type="InterPro" id="IPR017441">
    <property type="entry name" value="Protein_kinase_ATP_BS"/>
</dbReference>
<dbReference type="PANTHER" id="PTHR24346">
    <property type="entry name" value="MAP/MICROTUBULE AFFINITY-REGULATING KINASE"/>
    <property type="match status" value="1"/>
</dbReference>
<dbReference type="OrthoDB" id="193931at2759"/>
<dbReference type="InterPro" id="IPR011009">
    <property type="entry name" value="Kinase-like_dom_sf"/>
</dbReference>
<keyword evidence="3 6" id="KW-0067">ATP-binding</keyword>
<dbReference type="Gene3D" id="1.10.510.10">
    <property type="entry name" value="Transferase(Phosphotransferase) domain 1"/>
    <property type="match status" value="1"/>
</dbReference>
<comment type="catalytic activity">
    <reaction evidence="5">
        <text>L-seryl-[protein] + ATP = O-phospho-L-seryl-[protein] + ADP + H(+)</text>
        <dbReference type="Rhea" id="RHEA:17989"/>
        <dbReference type="Rhea" id="RHEA-COMP:9863"/>
        <dbReference type="Rhea" id="RHEA-COMP:11604"/>
        <dbReference type="ChEBI" id="CHEBI:15378"/>
        <dbReference type="ChEBI" id="CHEBI:29999"/>
        <dbReference type="ChEBI" id="CHEBI:30616"/>
        <dbReference type="ChEBI" id="CHEBI:83421"/>
        <dbReference type="ChEBI" id="CHEBI:456216"/>
        <dbReference type="EC" id="2.7.11.1"/>
    </reaction>
</comment>
<feature type="binding site" evidence="6">
    <location>
        <position position="75"/>
    </location>
    <ligand>
        <name>ATP</name>
        <dbReference type="ChEBI" id="CHEBI:30616"/>
    </ligand>
</feature>
<evidence type="ECO:0000256" key="3">
    <source>
        <dbReference type="ARBA" id="ARBA00022840"/>
    </source>
</evidence>
<feature type="domain" description="Protein kinase" evidence="8">
    <location>
        <begin position="40"/>
        <end position="308"/>
    </location>
</feature>
<feature type="region of interest" description="Disordered" evidence="7">
    <location>
        <begin position="532"/>
        <end position="555"/>
    </location>
</feature>
<evidence type="ECO:0000313" key="10">
    <source>
        <dbReference type="Proteomes" id="UP000191024"/>
    </source>
</evidence>
<feature type="compositionally biased region" description="Polar residues" evidence="7">
    <location>
        <begin position="346"/>
        <end position="357"/>
    </location>
</feature>
<dbReference type="AlphaFoldDB" id="A0A1G4KFN4"/>
<dbReference type="PROSITE" id="PS50011">
    <property type="entry name" value="PROTEIN_KINASE_DOM"/>
    <property type="match status" value="1"/>
</dbReference>
<feature type="compositionally biased region" description="Polar residues" evidence="7">
    <location>
        <begin position="812"/>
        <end position="824"/>
    </location>
</feature>
<dbReference type="EMBL" id="LT598468">
    <property type="protein sequence ID" value="SCV03149.1"/>
    <property type="molecule type" value="Genomic_DNA"/>
</dbReference>
<dbReference type="FunFam" id="3.30.200.20:FF:000042">
    <property type="entry name" value="Aurora kinase A"/>
    <property type="match status" value="1"/>
</dbReference>
<keyword evidence="10" id="KW-1185">Reference proteome</keyword>
<dbReference type="GO" id="GO:0005737">
    <property type="term" value="C:cytoplasm"/>
    <property type="evidence" value="ECO:0007669"/>
    <property type="project" value="TreeGrafter"/>
</dbReference>
<dbReference type="Proteomes" id="UP000191024">
    <property type="component" value="Chromosome H"/>
</dbReference>
<evidence type="ECO:0000256" key="1">
    <source>
        <dbReference type="ARBA" id="ARBA00012513"/>
    </source>
</evidence>
<evidence type="ECO:0000256" key="6">
    <source>
        <dbReference type="PROSITE-ProRule" id="PRU10141"/>
    </source>
</evidence>
<evidence type="ECO:0000256" key="7">
    <source>
        <dbReference type="SAM" id="MobiDB-lite"/>
    </source>
</evidence>